<feature type="transmembrane region" description="Helical" evidence="1">
    <location>
        <begin position="120"/>
        <end position="140"/>
    </location>
</feature>
<dbReference type="CDD" id="cd03794">
    <property type="entry name" value="GT4_WbuB-like"/>
    <property type="match status" value="1"/>
</dbReference>
<feature type="transmembrane region" description="Helical" evidence="1">
    <location>
        <begin position="95"/>
        <end position="114"/>
    </location>
</feature>
<keyword evidence="4" id="KW-0808">Transferase</keyword>
<dbReference type="Gene3D" id="3.40.50.2000">
    <property type="entry name" value="Glycogen Phosphorylase B"/>
    <property type="match status" value="2"/>
</dbReference>
<dbReference type="InterPro" id="IPR028098">
    <property type="entry name" value="Glyco_trans_4-like_N"/>
</dbReference>
<dbReference type="GO" id="GO:0016757">
    <property type="term" value="F:glycosyltransferase activity"/>
    <property type="evidence" value="ECO:0007669"/>
    <property type="project" value="InterPro"/>
</dbReference>
<gene>
    <name evidence="4" type="ORF">B0I27_102273</name>
</gene>
<dbReference type="RefSeq" id="WP_106291757.1">
    <property type="nucleotide sequence ID" value="NZ_PVTH01000002.1"/>
</dbReference>
<feature type="domain" description="Glycosyltransferase subfamily 4-like N-terminal" evidence="3">
    <location>
        <begin position="23"/>
        <end position="211"/>
    </location>
</feature>
<sequence length="432" mass="49139">MKKDITAKKKVLILGINFAPELTGIGKYTGEMVDWLVEKDYDVTMVTSFPYYPNWSVQKPYSGKTYKMETEKDAKLRIYRCPMYVPAVPSGAKRVLQELTFLLSSFFVIFYLLFKRGHQQIFIMAPPFHLGFLGLFYRFFKGGKIDYHIHDMQIEAARQLKVIKADIAFKVLLKFEKYILNRVDYVSTISGGMKAKVQKKVKRDIIMFPNWVDTQKLFPLNNRKGLKQTWGYNEDDKIILYSGSIGEKQGLQSLIPIAKSMEKHHFIKFVICGIGPYKEQLMKLASDANLSNMTFLPLQPLDQFNNLLNLADVHLVLQKKNAADLMLPSKLTGILSSGGLALVTADPGTSLYKAVVDHEMGVVIPSEDDAALRDAILDCCISDYTNETLKGRWYAEKYLNKHQILSNVMSYVTEPSTVDQNTLKYLDLTNAG</sequence>
<dbReference type="AlphaFoldDB" id="A0A2T0U9A3"/>
<keyword evidence="1" id="KW-1133">Transmembrane helix</keyword>
<keyword evidence="5" id="KW-1185">Reference proteome</keyword>
<reference evidence="4 5" key="1">
    <citation type="submission" date="2018-03" db="EMBL/GenBank/DDBJ databases">
        <title>Genomic Encyclopedia of Type Strains, Phase III (KMG-III): the genomes of soil and plant-associated and newly described type strains.</title>
        <authorList>
            <person name="Whitman W."/>
        </authorList>
    </citation>
    <scope>NUCLEOTIDE SEQUENCE [LARGE SCALE GENOMIC DNA]</scope>
    <source>
        <strain evidence="4 5">CGMCC 1.9313</strain>
    </source>
</reference>
<name>A0A2T0U9A3_9SPHI</name>
<evidence type="ECO:0000313" key="5">
    <source>
        <dbReference type="Proteomes" id="UP000238034"/>
    </source>
</evidence>
<dbReference type="SUPFAM" id="SSF53756">
    <property type="entry name" value="UDP-Glycosyltransferase/glycogen phosphorylase"/>
    <property type="match status" value="1"/>
</dbReference>
<proteinExistence type="predicted"/>
<protein>
    <submittedName>
        <fullName evidence="4">Colanic acid biosynthesis glycosyl transferase WcaI</fullName>
    </submittedName>
</protein>
<dbReference type="Proteomes" id="UP000238034">
    <property type="component" value="Unassembled WGS sequence"/>
</dbReference>
<feature type="domain" description="Glycosyl transferase family 1" evidence="2">
    <location>
        <begin position="227"/>
        <end position="378"/>
    </location>
</feature>
<comment type="caution">
    <text evidence="4">The sequence shown here is derived from an EMBL/GenBank/DDBJ whole genome shotgun (WGS) entry which is preliminary data.</text>
</comment>
<keyword evidence="1" id="KW-0812">Transmembrane</keyword>
<dbReference type="EMBL" id="PVTH01000002">
    <property type="protein sequence ID" value="PRY54506.1"/>
    <property type="molecule type" value="Genomic_DNA"/>
</dbReference>
<dbReference type="OrthoDB" id="9811902at2"/>
<dbReference type="Pfam" id="PF13579">
    <property type="entry name" value="Glyco_trans_4_4"/>
    <property type="match status" value="1"/>
</dbReference>
<evidence type="ECO:0000259" key="2">
    <source>
        <dbReference type="Pfam" id="PF00534"/>
    </source>
</evidence>
<keyword evidence="1" id="KW-0472">Membrane</keyword>
<accession>A0A2T0U9A3</accession>
<dbReference type="PANTHER" id="PTHR12526">
    <property type="entry name" value="GLYCOSYLTRANSFERASE"/>
    <property type="match status" value="1"/>
</dbReference>
<evidence type="ECO:0000256" key="1">
    <source>
        <dbReference type="SAM" id="Phobius"/>
    </source>
</evidence>
<evidence type="ECO:0000313" key="4">
    <source>
        <dbReference type="EMBL" id="PRY54506.1"/>
    </source>
</evidence>
<dbReference type="InterPro" id="IPR001296">
    <property type="entry name" value="Glyco_trans_1"/>
</dbReference>
<dbReference type="NCBIfam" id="NF007640">
    <property type="entry name" value="PRK10307.1"/>
    <property type="match status" value="1"/>
</dbReference>
<evidence type="ECO:0000259" key="3">
    <source>
        <dbReference type="Pfam" id="PF13579"/>
    </source>
</evidence>
<dbReference type="PANTHER" id="PTHR12526:SF633">
    <property type="entry name" value="COLANIC ACID BIOSYNTHESIS GLYCOSYL TRANSFERASE WCAI-RELATED"/>
    <property type="match status" value="1"/>
</dbReference>
<dbReference type="Pfam" id="PF00534">
    <property type="entry name" value="Glycos_transf_1"/>
    <property type="match status" value="1"/>
</dbReference>
<organism evidence="4 5">
    <name type="scientific">Arcticibacter pallidicorallinus</name>
    <dbReference type="NCBI Taxonomy" id="1259464"/>
    <lineage>
        <taxon>Bacteria</taxon>
        <taxon>Pseudomonadati</taxon>
        <taxon>Bacteroidota</taxon>
        <taxon>Sphingobacteriia</taxon>
        <taxon>Sphingobacteriales</taxon>
        <taxon>Sphingobacteriaceae</taxon>
        <taxon>Arcticibacter</taxon>
    </lineage>
</organism>